<dbReference type="Proteomes" id="UP000318010">
    <property type="component" value="Unassembled WGS sequence"/>
</dbReference>
<dbReference type="Pfam" id="PF13031">
    <property type="entry name" value="DUF3892"/>
    <property type="match status" value="1"/>
</dbReference>
<dbReference type="AlphaFoldDB" id="A0A563U625"/>
<evidence type="ECO:0000313" key="1">
    <source>
        <dbReference type="EMBL" id="TWR26798.1"/>
    </source>
</evidence>
<protein>
    <submittedName>
        <fullName evidence="1">DUF3892 domain-containing protein</fullName>
    </submittedName>
</protein>
<name>A0A563U625_9SPHI</name>
<dbReference type="RefSeq" id="WP_146269803.1">
    <property type="nucleotide sequence ID" value="NZ_VOEI01000002.1"/>
</dbReference>
<evidence type="ECO:0000313" key="2">
    <source>
        <dbReference type="Proteomes" id="UP000318010"/>
    </source>
</evidence>
<dbReference type="EMBL" id="VOEI01000002">
    <property type="protein sequence ID" value="TWR26798.1"/>
    <property type="molecule type" value="Genomic_DNA"/>
</dbReference>
<comment type="caution">
    <text evidence="1">The sequence shown here is derived from an EMBL/GenBank/DDBJ whole genome shotgun (WGS) entry which is preliminary data.</text>
</comment>
<sequence length="97" mass="10734">MSIKITCIKKDDGNHENPFIAISAMNWINEENNSTGTTSREEMHDWLNKGGIAYVSDAFGNIAKLVSRISQNGTKYVTTVADKVTSDNLLNLPECNK</sequence>
<keyword evidence="2" id="KW-1185">Reference proteome</keyword>
<reference evidence="1 2" key="1">
    <citation type="submission" date="2019-07" db="EMBL/GenBank/DDBJ databases">
        <authorList>
            <person name="Kim J."/>
        </authorList>
    </citation>
    <scope>NUCLEOTIDE SEQUENCE [LARGE SCALE GENOMIC DNA]</scope>
    <source>
        <strain evidence="1 2">MJ1a</strain>
    </source>
</reference>
<proteinExistence type="predicted"/>
<dbReference type="OrthoDB" id="826539at2"/>
<organism evidence="1 2">
    <name type="scientific">Mucilaginibacter achroorhodeus</name>
    <dbReference type="NCBI Taxonomy" id="2599294"/>
    <lineage>
        <taxon>Bacteria</taxon>
        <taxon>Pseudomonadati</taxon>
        <taxon>Bacteroidota</taxon>
        <taxon>Sphingobacteriia</taxon>
        <taxon>Sphingobacteriales</taxon>
        <taxon>Sphingobacteriaceae</taxon>
        <taxon>Mucilaginibacter</taxon>
    </lineage>
</organism>
<accession>A0A563U625</accession>
<dbReference type="InterPro" id="IPR024997">
    <property type="entry name" value="DUF3892"/>
</dbReference>
<gene>
    <name evidence="1" type="ORF">FPZ42_07100</name>
</gene>